<dbReference type="EMBL" id="MU167350">
    <property type="protein sequence ID" value="KAG0142378.1"/>
    <property type="molecule type" value="Genomic_DNA"/>
</dbReference>
<gene>
    <name evidence="1" type="ORF">CROQUDRAFT_97606</name>
</gene>
<accession>A0A9P6NAI8</accession>
<dbReference type="AlphaFoldDB" id="A0A9P6NAI8"/>
<dbReference type="Proteomes" id="UP000886653">
    <property type="component" value="Unassembled WGS sequence"/>
</dbReference>
<proteinExistence type="predicted"/>
<organism evidence="1 2">
    <name type="scientific">Cronartium quercuum f. sp. fusiforme G11</name>
    <dbReference type="NCBI Taxonomy" id="708437"/>
    <lineage>
        <taxon>Eukaryota</taxon>
        <taxon>Fungi</taxon>
        <taxon>Dikarya</taxon>
        <taxon>Basidiomycota</taxon>
        <taxon>Pucciniomycotina</taxon>
        <taxon>Pucciniomycetes</taxon>
        <taxon>Pucciniales</taxon>
        <taxon>Coleosporiaceae</taxon>
        <taxon>Cronartium</taxon>
    </lineage>
</organism>
<keyword evidence="2" id="KW-1185">Reference proteome</keyword>
<comment type="caution">
    <text evidence="1">The sequence shown here is derived from an EMBL/GenBank/DDBJ whole genome shotgun (WGS) entry which is preliminary data.</text>
</comment>
<protein>
    <submittedName>
        <fullName evidence="1">Uncharacterized protein</fullName>
    </submittedName>
</protein>
<evidence type="ECO:0000313" key="1">
    <source>
        <dbReference type="EMBL" id="KAG0142378.1"/>
    </source>
</evidence>
<sequence>MFNTRVAVLTHPHFKTTGRRIADALEKLQKGQAASIIQLRTGNCPLNTYPFKVGRTDTNKCERRGVTESTTHCLVYCKLNIQQRKLFRKNLKKEKIRVTFYNAHALMDKPEAFPFLAKYVKDTGRFTHLKTYDMNKNWG</sequence>
<evidence type="ECO:0000313" key="2">
    <source>
        <dbReference type="Proteomes" id="UP000886653"/>
    </source>
</evidence>
<reference evidence="1" key="1">
    <citation type="submission" date="2013-11" db="EMBL/GenBank/DDBJ databases">
        <title>Genome sequence of the fusiform rust pathogen reveals effectors for host alternation and coevolution with pine.</title>
        <authorList>
            <consortium name="DOE Joint Genome Institute"/>
            <person name="Smith K."/>
            <person name="Pendleton A."/>
            <person name="Kubisiak T."/>
            <person name="Anderson C."/>
            <person name="Salamov A."/>
            <person name="Aerts A."/>
            <person name="Riley R."/>
            <person name="Clum A."/>
            <person name="Lindquist E."/>
            <person name="Ence D."/>
            <person name="Campbell M."/>
            <person name="Kronenberg Z."/>
            <person name="Feau N."/>
            <person name="Dhillon B."/>
            <person name="Hamelin R."/>
            <person name="Burleigh J."/>
            <person name="Smith J."/>
            <person name="Yandell M."/>
            <person name="Nelson C."/>
            <person name="Grigoriev I."/>
            <person name="Davis J."/>
        </authorList>
    </citation>
    <scope>NUCLEOTIDE SEQUENCE</scope>
    <source>
        <strain evidence="1">G11</strain>
    </source>
</reference>
<name>A0A9P6NAI8_9BASI</name>